<dbReference type="InterPro" id="IPR036291">
    <property type="entry name" value="NAD(P)-bd_dom_sf"/>
</dbReference>
<dbReference type="AlphaFoldDB" id="A0A1D2MGE5"/>
<comment type="caution">
    <text evidence="1">The sequence shown here is derived from an EMBL/GenBank/DDBJ whole genome shotgun (WGS) entry which is preliminary data.</text>
</comment>
<keyword evidence="2" id="KW-1185">Reference proteome</keyword>
<dbReference type="EMBL" id="LJIJ01001336">
    <property type="protein sequence ID" value="ODM92076.1"/>
    <property type="molecule type" value="Genomic_DNA"/>
</dbReference>
<evidence type="ECO:0000313" key="2">
    <source>
        <dbReference type="Proteomes" id="UP000094527"/>
    </source>
</evidence>
<dbReference type="Proteomes" id="UP000094527">
    <property type="component" value="Unassembled WGS sequence"/>
</dbReference>
<dbReference type="SUPFAM" id="SSF51735">
    <property type="entry name" value="NAD(P)-binding Rossmann-fold domains"/>
    <property type="match status" value="1"/>
</dbReference>
<accession>A0A1D2MGE5</accession>
<gene>
    <name evidence="1" type="ORF">Ocin01_14603</name>
</gene>
<evidence type="ECO:0000313" key="1">
    <source>
        <dbReference type="EMBL" id="ODM92076.1"/>
    </source>
</evidence>
<protein>
    <submittedName>
        <fullName evidence="1">D-erythrulose reductase</fullName>
    </submittedName>
</protein>
<organism evidence="1 2">
    <name type="scientific">Orchesella cincta</name>
    <name type="common">Springtail</name>
    <name type="synonym">Podura cincta</name>
    <dbReference type="NCBI Taxonomy" id="48709"/>
    <lineage>
        <taxon>Eukaryota</taxon>
        <taxon>Metazoa</taxon>
        <taxon>Ecdysozoa</taxon>
        <taxon>Arthropoda</taxon>
        <taxon>Hexapoda</taxon>
        <taxon>Collembola</taxon>
        <taxon>Entomobryomorpha</taxon>
        <taxon>Entomobryoidea</taxon>
        <taxon>Orchesellidae</taxon>
        <taxon>Orchesellinae</taxon>
        <taxon>Orchesella</taxon>
    </lineage>
</organism>
<dbReference type="OrthoDB" id="37659at2759"/>
<proteinExistence type="predicted"/>
<reference evidence="1 2" key="1">
    <citation type="journal article" date="2016" name="Genome Biol. Evol.">
        <title>Gene Family Evolution Reflects Adaptation to Soil Environmental Stressors in the Genome of the Collembolan Orchesella cincta.</title>
        <authorList>
            <person name="Faddeeva-Vakhrusheva A."/>
            <person name="Derks M.F."/>
            <person name="Anvar S.Y."/>
            <person name="Agamennone V."/>
            <person name="Suring W."/>
            <person name="Smit S."/>
            <person name="van Straalen N.M."/>
            <person name="Roelofs D."/>
        </authorList>
    </citation>
    <scope>NUCLEOTIDE SEQUENCE [LARGE SCALE GENOMIC DNA]</scope>
    <source>
        <tissue evidence="1">Mixed pool</tissue>
    </source>
</reference>
<sequence>MELSDFLGISPEHVERQFSVNLKAVVFLSQIIVKKMIAAGNGGSIFEYVFDPWSETCEILWNLQLPKPLLTC</sequence>
<name>A0A1D2MGE5_ORCCI</name>